<keyword evidence="7" id="KW-0812">Transmembrane</keyword>
<dbReference type="GO" id="GO:0006688">
    <property type="term" value="P:glycosphingolipid biosynthetic process"/>
    <property type="evidence" value="ECO:0007669"/>
    <property type="project" value="TreeGrafter"/>
</dbReference>
<evidence type="ECO:0000256" key="3">
    <source>
        <dbReference type="ARBA" id="ARBA00022676"/>
    </source>
</evidence>
<dbReference type="InterPro" id="IPR051981">
    <property type="entry name" value="Glycosyltransf_32"/>
</dbReference>
<dbReference type="GO" id="GO:0000139">
    <property type="term" value="C:Golgi membrane"/>
    <property type="evidence" value="ECO:0007669"/>
    <property type="project" value="UniProtKB-SubCell"/>
</dbReference>
<dbReference type="PANTHER" id="PTHR12042:SF21">
    <property type="entry name" value="ALPHA1,4-GALACTOSYLTRANSFERASE 1-RELATED"/>
    <property type="match status" value="1"/>
</dbReference>
<keyword evidence="3" id="KW-0328">Glycosyltransferase</keyword>
<feature type="transmembrane region" description="Helical" evidence="7">
    <location>
        <begin position="12"/>
        <end position="29"/>
    </location>
</feature>
<dbReference type="GO" id="GO:0016758">
    <property type="term" value="F:hexosyltransferase activity"/>
    <property type="evidence" value="ECO:0007669"/>
    <property type="project" value="UniProtKB-ARBA"/>
</dbReference>
<keyword evidence="7" id="KW-1133">Transmembrane helix</keyword>
<organism evidence="9 10">
    <name type="scientific">Hyalella azteca</name>
    <name type="common">Amphipod</name>
    <dbReference type="NCBI Taxonomy" id="294128"/>
    <lineage>
        <taxon>Eukaryota</taxon>
        <taxon>Metazoa</taxon>
        <taxon>Ecdysozoa</taxon>
        <taxon>Arthropoda</taxon>
        <taxon>Crustacea</taxon>
        <taxon>Multicrustacea</taxon>
        <taxon>Malacostraca</taxon>
        <taxon>Eumalacostraca</taxon>
        <taxon>Peracarida</taxon>
        <taxon>Amphipoda</taxon>
        <taxon>Senticaudata</taxon>
        <taxon>Talitrida</taxon>
        <taxon>Talitroidea</taxon>
        <taxon>Hyalellidae</taxon>
        <taxon>Hyalella</taxon>
    </lineage>
</organism>
<dbReference type="OrthoDB" id="409543at2759"/>
<keyword evidence="4" id="KW-0808">Transferase</keyword>
<dbReference type="Proteomes" id="UP000694843">
    <property type="component" value="Unplaced"/>
</dbReference>
<evidence type="ECO:0000256" key="2">
    <source>
        <dbReference type="ARBA" id="ARBA00009003"/>
    </source>
</evidence>
<dbReference type="InterPro" id="IPR007652">
    <property type="entry name" value="A1-4-GlycosylTfrase_dom"/>
</dbReference>
<dbReference type="AlphaFoldDB" id="A0A8B7NAV8"/>
<evidence type="ECO:0000313" key="10">
    <source>
        <dbReference type="RefSeq" id="XP_018010732.1"/>
    </source>
</evidence>
<sequence>MRFKWSVKSYTAIWLYMLFIITFIWTNYIPRLPIFSYSEGENDNSYELRRRVGSPHKSGRKIHENGAFPWEDFVCRWSVPKMMESSLHMNVFIRDVEPTPSVHHIFLLDTGCLDALPNRHLCALESYALLHPESEVWMLVTVDALDDSDGLLSTLVRSYGNIRLAALDLNLLFLDTPLAGFYTTHELLESRYINVQMSDMARVALVWRYGGFYSDNDVIALSSISDLSNAIAFENNRSIANALFHFEAKHEFLVAVMNYMPAHFAPGEWTSIGPQATTAAALEICNERSALPYFDDVPSLCRDVTLLPEKIFYPLPWTYFKKLFETSLAGSFQEAYPNTRALHFTGSSSDRVAVDVVESPTSVYVQAATHRCPDVFSTATRRSRFF</sequence>
<dbReference type="RefSeq" id="XP_018010732.1">
    <property type="nucleotide sequence ID" value="XM_018155243.1"/>
</dbReference>
<keyword evidence="9" id="KW-1185">Reference proteome</keyword>
<proteinExistence type="inferred from homology"/>
<dbReference type="PANTHER" id="PTHR12042">
    <property type="entry name" value="LACTOSYLCERAMIDE 4-ALPHA-GALACTOSYLTRANSFERASE ALPHA- 1,4-GALACTOSYLTRANSFERASE"/>
    <property type="match status" value="1"/>
</dbReference>
<evidence type="ECO:0000313" key="9">
    <source>
        <dbReference type="Proteomes" id="UP000694843"/>
    </source>
</evidence>
<dbReference type="InterPro" id="IPR029044">
    <property type="entry name" value="Nucleotide-diphossugar_trans"/>
</dbReference>
<dbReference type="Pfam" id="PF04572">
    <property type="entry name" value="Gb3_synth"/>
    <property type="match status" value="1"/>
</dbReference>
<feature type="domain" description="Alpha 1,4-glycosyltransferase" evidence="8">
    <location>
        <begin position="245"/>
        <end position="378"/>
    </location>
</feature>
<evidence type="ECO:0000259" key="8">
    <source>
        <dbReference type="Pfam" id="PF04572"/>
    </source>
</evidence>
<evidence type="ECO:0000256" key="1">
    <source>
        <dbReference type="ARBA" id="ARBA00004323"/>
    </source>
</evidence>
<dbReference type="GeneID" id="108668098"/>
<keyword evidence="6 7" id="KW-0472">Membrane</keyword>
<reference evidence="10" key="1">
    <citation type="submission" date="2025-08" db="UniProtKB">
        <authorList>
            <consortium name="RefSeq"/>
        </authorList>
    </citation>
    <scope>IDENTIFICATION</scope>
    <source>
        <tissue evidence="10">Whole organism</tissue>
    </source>
</reference>
<evidence type="ECO:0000256" key="4">
    <source>
        <dbReference type="ARBA" id="ARBA00022679"/>
    </source>
</evidence>
<accession>A0A8B7NAV8</accession>
<comment type="similarity">
    <text evidence="2">Belongs to the glycosyltransferase 32 family.</text>
</comment>
<evidence type="ECO:0000256" key="5">
    <source>
        <dbReference type="ARBA" id="ARBA00023034"/>
    </source>
</evidence>
<dbReference type="OMA" id="YAMNTSI"/>
<evidence type="ECO:0000256" key="6">
    <source>
        <dbReference type="ARBA" id="ARBA00023136"/>
    </source>
</evidence>
<dbReference type="KEGG" id="hazt:108668098"/>
<dbReference type="InterPro" id="IPR007577">
    <property type="entry name" value="GlycoTrfase_DXD_sugar-bd_CS"/>
</dbReference>
<evidence type="ECO:0000256" key="7">
    <source>
        <dbReference type="SAM" id="Phobius"/>
    </source>
</evidence>
<keyword evidence="5" id="KW-0333">Golgi apparatus</keyword>
<gene>
    <name evidence="10" type="primary">LOC108668098</name>
</gene>
<dbReference type="Gene3D" id="3.90.550.20">
    <property type="match status" value="1"/>
</dbReference>
<comment type="subcellular location">
    <subcellularLocation>
        <location evidence="1">Golgi apparatus membrane</location>
        <topology evidence="1">Single-pass type II membrane protein</topology>
    </subcellularLocation>
</comment>
<dbReference type="SUPFAM" id="SSF53448">
    <property type="entry name" value="Nucleotide-diphospho-sugar transferases"/>
    <property type="match status" value="1"/>
</dbReference>
<name>A0A8B7NAV8_HYAAZ</name>
<protein>
    <submittedName>
        <fullName evidence="10">Lactosylceramide 4-alpha-galactosyltransferase</fullName>
    </submittedName>
</protein>
<dbReference type="Pfam" id="PF04488">
    <property type="entry name" value="Gly_transf_sug"/>
    <property type="match status" value="1"/>
</dbReference>